<dbReference type="PANTHER" id="PTHR46754">
    <property type="entry name" value="MKI67 FHA DOMAIN-INTERACTING NUCLEOLAR PHOSPHOPROTEIN"/>
    <property type="match status" value="1"/>
</dbReference>
<dbReference type="Proteomes" id="UP000007110">
    <property type="component" value="Unassembled WGS sequence"/>
</dbReference>
<dbReference type="GeneID" id="105440285"/>
<dbReference type="GO" id="GO:0003723">
    <property type="term" value="F:RNA binding"/>
    <property type="evidence" value="ECO:0000318"/>
    <property type="project" value="GO_Central"/>
</dbReference>
<name>A0A7M7HLJ3_STRPU</name>
<keyword evidence="3" id="KW-0539">Nucleus</keyword>
<evidence type="ECO:0000256" key="2">
    <source>
        <dbReference type="ARBA" id="ARBA00022884"/>
    </source>
</evidence>
<dbReference type="PROSITE" id="PS50102">
    <property type="entry name" value="RRM"/>
    <property type="match status" value="1"/>
</dbReference>
<protein>
    <recommendedName>
        <fullName evidence="6">RRM domain-containing protein</fullName>
    </recommendedName>
</protein>
<dbReference type="Pfam" id="PF00076">
    <property type="entry name" value="RRM_1"/>
    <property type="match status" value="1"/>
</dbReference>
<dbReference type="RefSeq" id="XP_011668560.2">
    <property type="nucleotide sequence ID" value="XM_011670258.2"/>
</dbReference>
<dbReference type="AlphaFoldDB" id="A0A7M7HLJ3"/>
<dbReference type="InterPro" id="IPR000504">
    <property type="entry name" value="RRM_dom"/>
</dbReference>
<evidence type="ECO:0000259" key="6">
    <source>
        <dbReference type="PROSITE" id="PS50102"/>
    </source>
</evidence>
<accession>A0A7M7HLJ3</accession>
<evidence type="ECO:0000256" key="3">
    <source>
        <dbReference type="ARBA" id="ARBA00023242"/>
    </source>
</evidence>
<evidence type="ECO:0000313" key="8">
    <source>
        <dbReference type="Proteomes" id="UP000007110"/>
    </source>
</evidence>
<dbReference type="InterPro" id="IPR012677">
    <property type="entry name" value="Nucleotide-bd_a/b_plait_sf"/>
</dbReference>
<evidence type="ECO:0000256" key="5">
    <source>
        <dbReference type="SAM" id="MobiDB-lite"/>
    </source>
</evidence>
<dbReference type="SMART" id="SM00360">
    <property type="entry name" value="RRM"/>
    <property type="match status" value="1"/>
</dbReference>
<feature type="region of interest" description="Disordered" evidence="5">
    <location>
        <begin position="203"/>
        <end position="344"/>
    </location>
</feature>
<feature type="compositionally biased region" description="Basic residues" evidence="5">
    <location>
        <begin position="243"/>
        <end position="261"/>
    </location>
</feature>
<keyword evidence="8" id="KW-1185">Reference proteome</keyword>
<dbReference type="GO" id="GO:0005730">
    <property type="term" value="C:nucleolus"/>
    <property type="evidence" value="ECO:0000318"/>
    <property type="project" value="GO_Central"/>
</dbReference>
<organism evidence="7 8">
    <name type="scientific">Strongylocentrotus purpuratus</name>
    <name type="common">Purple sea urchin</name>
    <dbReference type="NCBI Taxonomy" id="7668"/>
    <lineage>
        <taxon>Eukaryota</taxon>
        <taxon>Metazoa</taxon>
        <taxon>Echinodermata</taxon>
        <taxon>Eleutherozoa</taxon>
        <taxon>Echinozoa</taxon>
        <taxon>Echinoidea</taxon>
        <taxon>Euechinoidea</taxon>
        <taxon>Echinacea</taxon>
        <taxon>Camarodonta</taxon>
        <taxon>Echinidea</taxon>
        <taxon>Strongylocentrotidae</taxon>
        <taxon>Strongylocentrotus</taxon>
    </lineage>
</organism>
<sequence length="344" mass="38864">MASIKPRRRHGMGEAGLKALDAEMQRSFSMKMGQLKRMKRDAHEEDPDSGVVYVSHIPHGFYEPQMKKFFSQFGNIKRLRLSRSKKSGKSKGYAYIEFEYDEVAKVVTETMHNYLMYQKLLKCFYVPKDKLHPDTFKGCFRHFKGPRRREIAAARNNSLLESGKDHILESQKRRVNGLNKKQKKLEKLGINFKIEGVDSEWKRLQESQPPAPKVAVPKKAAKVTAKTPSRSRKPAAKREQKGAVKRKRAKTAGAPKSKKKQHIVDSGDTAEASLAAPAKKRKPEKEETTSEEKEIKQTEIKVTPKGKAKQEASRGAQSAKVPSKGKAAIGVRTAVRKSTRLSLR</sequence>
<feature type="compositionally biased region" description="Basic and acidic residues" evidence="5">
    <location>
        <begin position="283"/>
        <end position="299"/>
    </location>
</feature>
<dbReference type="Gene3D" id="3.30.70.330">
    <property type="match status" value="1"/>
</dbReference>
<reference evidence="7" key="2">
    <citation type="submission" date="2021-01" db="UniProtKB">
        <authorList>
            <consortium name="EnsemblMetazoa"/>
        </authorList>
    </citation>
    <scope>IDENTIFICATION</scope>
</reference>
<dbReference type="CDD" id="cd12307">
    <property type="entry name" value="RRM_NIFK_like"/>
    <property type="match status" value="1"/>
</dbReference>
<keyword evidence="2 4" id="KW-0694">RNA-binding</keyword>
<dbReference type="SUPFAM" id="SSF54928">
    <property type="entry name" value="RNA-binding domain, RBD"/>
    <property type="match status" value="1"/>
</dbReference>
<feature type="compositionally biased region" description="Basic residues" evidence="5">
    <location>
        <begin position="334"/>
        <end position="344"/>
    </location>
</feature>
<dbReference type="InterPro" id="IPR035979">
    <property type="entry name" value="RBD_domain_sf"/>
</dbReference>
<proteinExistence type="predicted"/>
<evidence type="ECO:0000256" key="4">
    <source>
        <dbReference type="PROSITE-ProRule" id="PRU00176"/>
    </source>
</evidence>
<feature type="domain" description="RRM" evidence="6">
    <location>
        <begin position="50"/>
        <end position="128"/>
    </location>
</feature>
<dbReference type="FunCoup" id="A0A7M7HLJ3">
    <property type="interactions" value="1301"/>
</dbReference>
<dbReference type="KEGG" id="spu:105440285"/>
<evidence type="ECO:0000256" key="1">
    <source>
        <dbReference type="ARBA" id="ARBA00004604"/>
    </source>
</evidence>
<dbReference type="OrthoDB" id="21467at2759"/>
<feature type="compositionally biased region" description="Low complexity" evidence="5">
    <location>
        <begin position="213"/>
        <end position="228"/>
    </location>
</feature>
<dbReference type="InParanoid" id="A0A7M7HLJ3"/>
<comment type="subcellular location">
    <subcellularLocation>
        <location evidence="1">Nucleus</location>
        <location evidence="1">Nucleolus</location>
    </subcellularLocation>
</comment>
<dbReference type="EnsemblMetazoa" id="XM_011670258">
    <property type="protein sequence ID" value="XP_011668560"/>
    <property type="gene ID" value="LOC105440285"/>
</dbReference>
<dbReference type="OMA" id="AYIQFTH"/>
<reference evidence="8" key="1">
    <citation type="submission" date="2015-02" db="EMBL/GenBank/DDBJ databases">
        <title>Genome sequencing for Strongylocentrotus purpuratus.</title>
        <authorList>
            <person name="Murali S."/>
            <person name="Liu Y."/>
            <person name="Vee V."/>
            <person name="English A."/>
            <person name="Wang M."/>
            <person name="Skinner E."/>
            <person name="Han Y."/>
            <person name="Muzny D.M."/>
            <person name="Worley K.C."/>
            <person name="Gibbs R.A."/>
        </authorList>
    </citation>
    <scope>NUCLEOTIDE SEQUENCE</scope>
</reference>
<evidence type="ECO:0000313" key="7">
    <source>
        <dbReference type="EnsemblMetazoa" id="XP_011668560"/>
    </source>
</evidence>